<dbReference type="InterPro" id="IPR004365">
    <property type="entry name" value="NA-bd_OB_tRNA"/>
</dbReference>
<dbReference type="SUPFAM" id="SSF89550">
    <property type="entry name" value="PHP domain-like"/>
    <property type="match status" value="1"/>
</dbReference>
<evidence type="ECO:0000256" key="3">
    <source>
        <dbReference type="ARBA" id="ARBA00012417"/>
    </source>
</evidence>
<name>A0A1M7H4Q6_RUMFL</name>
<evidence type="ECO:0000256" key="5">
    <source>
        <dbReference type="ARBA" id="ARBA00022679"/>
    </source>
</evidence>
<dbReference type="CDD" id="cd12113">
    <property type="entry name" value="PHP_PolIIIA_DnaE3"/>
    <property type="match status" value="1"/>
</dbReference>
<dbReference type="InterPro" id="IPR040982">
    <property type="entry name" value="DNA_pol3_finger"/>
</dbReference>
<dbReference type="GO" id="GO:0006260">
    <property type="term" value="P:DNA replication"/>
    <property type="evidence" value="ECO:0007669"/>
    <property type="project" value="UniProtKB-KW"/>
</dbReference>
<keyword evidence="8" id="KW-0239">DNA-directed DNA polymerase</keyword>
<dbReference type="InterPro" id="IPR016195">
    <property type="entry name" value="Pol/histidinol_Pase-like"/>
</dbReference>
<dbReference type="NCBIfam" id="TIGR00594">
    <property type="entry name" value="polc"/>
    <property type="match status" value="1"/>
</dbReference>
<comment type="similarity">
    <text evidence="2">Belongs to the DNA polymerase type-C family. DnaE subfamily.</text>
</comment>
<dbReference type="CDD" id="cd04485">
    <property type="entry name" value="DnaE_OBF"/>
    <property type="match status" value="1"/>
</dbReference>
<reference evidence="12 13" key="1">
    <citation type="submission" date="2016-11" db="EMBL/GenBank/DDBJ databases">
        <authorList>
            <person name="Jaros S."/>
            <person name="Januszkiewicz K."/>
            <person name="Wedrychowicz H."/>
        </authorList>
    </citation>
    <scope>NUCLEOTIDE SEQUENCE [LARGE SCALE GENOMIC DNA]</scope>
    <source>
        <strain evidence="12 13">Y1</strain>
    </source>
</reference>
<dbReference type="Gene3D" id="1.10.10.1600">
    <property type="entry name" value="Bacterial DNA polymerase III alpha subunit, thumb domain"/>
    <property type="match status" value="1"/>
</dbReference>
<dbReference type="Proteomes" id="UP000184394">
    <property type="component" value="Unassembled WGS sequence"/>
</dbReference>
<organism evidence="12 13">
    <name type="scientific">Ruminococcus flavefaciens</name>
    <dbReference type="NCBI Taxonomy" id="1265"/>
    <lineage>
        <taxon>Bacteria</taxon>
        <taxon>Bacillati</taxon>
        <taxon>Bacillota</taxon>
        <taxon>Clostridia</taxon>
        <taxon>Eubacteriales</taxon>
        <taxon>Oscillospiraceae</taxon>
        <taxon>Ruminococcus</taxon>
    </lineage>
</organism>
<evidence type="ECO:0000256" key="6">
    <source>
        <dbReference type="ARBA" id="ARBA00022695"/>
    </source>
</evidence>
<dbReference type="InterPro" id="IPR003141">
    <property type="entry name" value="Pol/His_phosphatase_N"/>
</dbReference>
<dbReference type="InterPro" id="IPR011708">
    <property type="entry name" value="DNA_pol3_alpha_NTPase_dom"/>
</dbReference>
<evidence type="ECO:0000259" key="11">
    <source>
        <dbReference type="SMART" id="SM00481"/>
    </source>
</evidence>
<dbReference type="GO" id="GO:0003676">
    <property type="term" value="F:nucleic acid binding"/>
    <property type="evidence" value="ECO:0007669"/>
    <property type="project" value="InterPro"/>
</dbReference>
<keyword evidence="5" id="KW-0808">Transferase</keyword>
<evidence type="ECO:0000256" key="7">
    <source>
        <dbReference type="ARBA" id="ARBA00022705"/>
    </source>
</evidence>
<evidence type="ECO:0000256" key="2">
    <source>
        <dbReference type="ARBA" id="ARBA00009496"/>
    </source>
</evidence>
<accession>A0A1M7H4Q6</accession>
<evidence type="ECO:0000256" key="4">
    <source>
        <dbReference type="ARBA" id="ARBA00019114"/>
    </source>
</evidence>
<evidence type="ECO:0000256" key="9">
    <source>
        <dbReference type="ARBA" id="ARBA00025611"/>
    </source>
</evidence>
<dbReference type="OrthoDB" id="9803237at2"/>
<evidence type="ECO:0000256" key="8">
    <source>
        <dbReference type="ARBA" id="ARBA00022932"/>
    </source>
</evidence>
<dbReference type="GO" id="GO:0003887">
    <property type="term" value="F:DNA-directed DNA polymerase activity"/>
    <property type="evidence" value="ECO:0007669"/>
    <property type="project" value="UniProtKB-KW"/>
</dbReference>
<dbReference type="NCBIfam" id="NF005298">
    <property type="entry name" value="PRK06826.1"/>
    <property type="match status" value="1"/>
</dbReference>
<evidence type="ECO:0000313" key="12">
    <source>
        <dbReference type="EMBL" id="SHM23592.1"/>
    </source>
</evidence>
<dbReference type="Pfam" id="PF14579">
    <property type="entry name" value="HHH_6"/>
    <property type="match status" value="1"/>
</dbReference>
<dbReference type="InterPro" id="IPR041931">
    <property type="entry name" value="DNA_pol3_alpha_thumb_dom"/>
</dbReference>
<comment type="catalytic activity">
    <reaction evidence="10">
        <text>DNA(n) + a 2'-deoxyribonucleoside 5'-triphosphate = DNA(n+1) + diphosphate</text>
        <dbReference type="Rhea" id="RHEA:22508"/>
        <dbReference type="Rhea" id="RHEA-COMP:17339"/>
        <dbReference type="Rhea" id="RHEA-COMP:17340"/>
        <dbReference type="ChEBI" id="CHEBI:33019"/>
        <dbReference type="ChEBI" id="CHEBI:61560"/>
        <dbReference type="ChEBI" id="CHEBI:173112"/>
        <dbReference type="EC" id="2.7.7.7"/>
    </reaction>
</comment>
<gene>
    <name evidence="12" type="ORF">SAMN04487860_102125</name>
</gene>
<comment type="function">
    <text evidence="9">DNA polymerase III is a complex, multichain enzyme responsible for most of the replicative synthesis in bacteria. This DNA polymerase also exhibits 3' to 5' exonuclease activity. The alpha chain is the DNA polymerase.</text>
</comment>
<dbReference type="Pfam" id="PF17657">
    <property type="entry name" value="DNA_pol3_finger"/>
    <property type="match status" value="1"/>
</dbReference>
<evidence type="ECO:0000256" key="10">
    <source>
        <dbReference type="ARBA" id="ARBA00049244"/>
    </source>
</evidence>
<dbReference type="NCBIfam" id="NF004226">
    <property type="entry name" value="PRK05673.1"/>
    <property type="match status" value="1"/>
</dbReference>
<proteinExistence type="inferred from homology"/>
<dbReference type="Pfam" id="PF01336">
    <property type="entry name" value="tRNA_anti-codon"/>
    <property type="match status" value="1"/>
</dbReference>
<feature type="domain" description="Polymerase/histidinol phosphatase N-terminal" evidence="11">
    <location>
        <begin position="7"/>
        <end position="74"/>
    </location>
</feature>
<comment type="subcellular location">
    <subcellularLocation>
        <location evidence="1">Cytoplasm</location>
    </subcellularLocation>
</comment>
<dbReference type="EMBL" id="FRCT01000002">
    <property type="protein sequence ID" value="SHM23592.1"/>
    <property type="molecule type" value="Genomic_DNA"/>
</dbReference>
<dbReference type="InterPro" id="IPR029460">
    <property type="entry name" value="DNAPol_HHH"/>
</dbReference>
<protein>
    <recommendedName>
        <fullName evidence="4">DNA polymerase III subunit alpha</fullName>
        <ecNumber evidence="3">2.7.7.7</ecNumber>
    </recommendedName>
</protein>
<dbReference type="SMART" id="SM00481">
    <property type="entry name" value="POLIIIAc"/>
    <property type="match status" value="1"/>
</dbReference>
<evidence type="ECO:0000313" key="13">
    <source>
        <dbReference type="Proteomes" id="UP000184394"/>
    </source>
</evidence>
<dbReference type="PANTHER" id="PTHR32294:SF0">
    <property type="entry name" value="DNA POLYMERASE III SUBUNIT ALPHA"/>
    <property type="match status" value="1"/>
</dbReference>
<dbReference type="RefSeq" id="WP_072948480.1">
    <property type="nucleotide sequence ID" value="NZ_FRCT01000002.1"/>
</dbReference>
<dbReference type="PANTHER" id="PTHR32294">
    <property type="entry name" value="DNA POLYMERASE III SUBUNIT ALPHA"/>
    <property type="match status" value="1"/>
</dbReference>
<dbReference type="GO" id="GO:0008408">
    <property type="term" value="F:3'-5' exonuclease activity"/>
    <property type="evidence" value="ECO:0007669"/>
    <property type="project" value="InterPro"/>
</dbReference>
<dbReference type="AlphaFoldDB" id="A0A1M7H4Q6"/>
<dbReference type="InterPro" id="IPR004013">
    <property type="entry name" value="PHP_dom"/>
</dbReference>
<dbReference type="Gene3D" id="1.10.150.870">
    <property type="match status" value="1"/>
</dbReference>
<evidence type="ECO:0000256" key="1">
    <source>
        <dbReference type="ARBA" id="ARBA00004496"/>
    </source>
</evidence>
<dbReference type="EC" id="2.7.7.7" evidence="3"/>
<dbReference type="Pfam" id="PF07733">
    <property type="entry name" value="DNA_pol3_alpha"/>
    <property type="match status" value="1"/>
</dbReference>
<sequence length="1135" mass="128050">MRNDEFVNLHVHTEYSLLDGACRIKKLIERVKELGQTAVAITDHGNMYGAVEFWNTARAAGVKPIIGCEVYVARRTRHDREPKLDASPYHLILLCENNEGYKNLVKLVSLASIEGFYNRPRVDFELLQKYHSGLICMSACLAGEIPRLLVDGHYDEAKSVALKYRDLFGENNYFVEVQNHGIKDELRILPLLYKLSAETNIPLAATNDSHYINKKDSEIQNVLICIQTGKTLNDPNALHFESDEFYLKSADEMAALFKGHEEAVSNTVSIAERCNVEFEFGNIKLPKFTIEGVSDNKEYFRQLCRKGMFEKYGENPDEKIIERMEYELDIITKMGYTDYYLIVWDFIRYAREHNVPVGPGRGSGAGSLCAYCIGITGIDPIKFNLLFERFLNPERVSMPDFDIDFCIEGRQSVKDYVVRRYGKDYVSEIIAFDTLKARAAVRDVGRVLGLPYQLCDSTAKEIDPRATLDEALKESEELDSLYHTNRDVRRLIDLAKQLEGMPRHASTHAAGVVISAVPLSDLVPLQRNDDTVVTQYTMGVLESLGLLKMDFLGLRNLTIIRDTVNEIHRYEPDFDINAIPTDDQDVYKMMSAGDTQGVFQFESEGMTARVMELVPERLEDLIVVISLYRPGPMKSIPVYIENKKHPDKVTYKHPLLKDILEDTYGCMVYQEQVMEICRKLAGYSYGHADIVRRAMAKKKHDVMLKERESFMKGAAENGVSEDIANSVFDEMVSFASYAFNKSHAAAYAYLAYQTAYLKYHYRGIYMSALMSSVMGMSAKLAEYLNSCRDYGINVLKPDVNKSNKTFTFANGSIYFGLLAIKNVGSGLADKIISERSENGQFYGLQDFCERVGGRELNKKAMENLIKAGAFDGLGLNRRQMLESYESLLDMTGSGTRGVIEGQLNFLDGEDTTEMNIRIPYKQEYDEKTLLALEKDATGMYLSGHPLAPYNWIIEILHARKISDIITQSNITEGMSVKIVCSVESAKLHVTKNGDKMSFVTFSDETGEIEGVVFPDLFMINGSKLVNDAVVLINGRLSVKDDRVTVICGAIIAETEFERYLSNMKLCIKADSAETAISPELIELCSRYKGETMICCYLSDIKKTVMPRSKLGIKVSKESFESLKSTFGSNKIGLIQ</sequence>
<dbReference type="GO" id="GO:0005737">
    <property type="term" value="C:cytoplasm"/>
    <property type="evidence" value="ECO:0007669"/>
    <property type="project" value="UniProtKB-SubCell"/>
</dbReference>
<keyword evidence="6" id="KW-0548">Nucleotidyltransferase</keyword>
<dbReference type="Gene3D" id="3.20.20.140">
    <property type="entry name" value="Metal-dependent hydrolases"/>
    <property type="match status" value="1"/>
</dbReference>
<keyword evidence="7" id="KW-0235">DNA replication</keyword>
<dbReference type="InterPro" id="IPR004805">
    <property type="entry name" value="DnaE2/DnaE/PolC"/>
</dbReference>
<dbReference type="Pfam" id="PF02811">
    <property type="entry name" value="PHP"/>
    <property type="match status" value="1"/>
</dbReference>